<sequence>MNTTAYLAPMMLQKGDGDNETFPNDATNGR</sequence>
<proteinExistence type="predicted"/>
<dbReference type="EMBL" id="JARH01000342">
    <property type="protein sequence ID" value="EXF82000.1"/>
    <property type="molecule type" value="Genomic_DNA"/>
</dbReference>
<protein>
    <submittedName>
        <fullName evidence="1">Uncharacterized protein</fullName>
    </submittedName>
</protein>
<comment type="caution">
    <text evidence="1">The sequence shown here is derived from an EMBL/GenBank/DDBJ whole genome shotgun (WGS) entry which is preliminary data.</text>
</comment>
<dbReference type="KEGG" id="cfj:CFIO01_09809"/>
<reference evidence="1 2" key="1">
    <citation type="submission" date="2014-02" db="EMBL/GenBank/DDBJ databases">
        <title>The genome sequence of Colletotrichum fioriniae PJ7.</title>
        <authorList>
            <person name="Baroncelli R."/>
            <person name="Thon M.R."/>
        </authorList>
    </citation>
    <scope>NUCLEOTIDE SEQUENCE [LARGE SCALE GENOMIC DNA]</scope>
    <source>
        <strain evidence="1 2">PJ7</strain>
    </source>
</reference>
<dbReference type="AlphaFoldDB" id="A0A010QZP4"/>
<dbReference type="HOGENOM" id="CLU_3406327_0_0_1"/>
<organism evidence="1 2">
    <name type="scientific">Colletotrichum fioriniae PJ7</name>
    <dbReference type="NCBI Taxonomy" id="1445577"/>
    <lineage>
        <taxon>Eukaryota</taxon>
        <taxon>Fungi</taxon>
        <taxon>Dikarya</taxon>
        <taxon>Ascomycota</taxon>
        <taxon>Pezizomycotina</taxon>
        <taxon>Sordariomycetes</taxon>
        <taxon>Hypocreomycetidae</taxon>
        <taxon>Glomerellales</taxon>
        <taxon>Glomerellaceae</taxon>
        <taxon>Colletotrichum</taxon>
        <taxon>Colletotrichum acutatum species complex</taxon>
    </lineage>
</organism>
<keyword evidence="2" id="KW-1185">Reference proteome</keyword>
<dbReference type="Proteomes" id="UP000020467">
    <property type="component" value="Unassembled WGS sequence"/>
</dbReference>
<gene>
    <name evidence="1" type="ORF">CFIO01_09809</name>
</gene>
<name>A0A010QZP4_9PEZI</name>
<accession>A0A010QZP4</accession>
<evidence type="ECO:0000313" key="1">
    <source>
        <dbReference type="EMBL" id="EXF82000.1"/>
    </source>
</evidence>
<evidence type="ECO:0000313" key="2">
    <source>
        <dbReference type="Proteomes" id="UP000020467"/>
    </source>
</evidence>